<dbReference type="VEuPathDB" id="FungiDB:yc1106_09880"/>
<dbReference type="EMBL" id="CP089281">
    <property type="protein sequence ID" value="USP82606.1"/>
    <property type="molecule type" value="Genomic_DNA"/>
</dbReference>
<sequence>MADGPDTVDVGADLDRELTRIIQCPYPPSLSPLSHLLARANIAAIRASIQDRPPCAVSNLAKIVRDALPLTAYTLRVLHRLCHAPEFRDQLLIRYPGLLNGLLERAISSKQDFNELAELCVLLLSRPLPEAVPLPATAQNFLLHVFEKASQSPNANALKSVYRMLNGACGQLHRLLPSNTRRRFDTELCRILQNNVSGESAMLLLWLCGIVIIVEHPDGIQDLHLSSASEQPVSTQTLMQQWVTPSGQKLFGSTKDLYKNMQMTCLNVLWLLKARLEDDETTEGLRIASRIMQCIDKDIRDSWLMQDKNALLFDKCRSRIEETAASPSVQLEAFSFFGQLSGSRSVPQNMVGRYASCLFTGICTTDPGNVSELLSTSLPEFAAYIQDISALFSGILDACTLRMSPRYMSNLVSVVDTLTTAALSSATLRSNTLRSLSSKTVQDKIWQLVRLNLKDQTTGCCTHIASLQRQLIAATIASLINITLAAESRESSLPQPLTTALVKAQRDLPFVASACQYSSKPPKEAPISLFQAAGTQCAGQPLESWTTRLDSELESQGRYQRDAILRSVAQICSDLETRCSTAEEPLRREKEKSAGLEEQICSLSDKVESLRIENEDSADQLEGLEKELEDSREDQDRLRKENYAVTQDKERAWTRVKELEALLEESNQSASEALSAAQESFNAKELALQSTIARHEEDIRTHDLQTKQLHGTINDLRQSQVQWEKNHSTLTEEYELLQRRCKEMEETLQHVRADASHQNDDVARLQVQVSEYCRRLEEKEAELEDTIRKLETLHTTYQELQETSEAKAKDLANKHASDIESLTLQAEEDCRALEDQLQSVLQDHERERDSHEETRDRLQQLQHAIPPLESRIQELEDFCKEQEEELEERRAIHKNILANFGVSSQQPLAIRSASRSYKDIAEPTVREPRTRRRRKSNFIAAQDDTPKATMSVPSMKTSTTESTANISFESSSSQTSVPAPKRSKPRPTFKVPTMHTPYTQKPSLVSKSVLNRTSPSKRSALRQVSPNRRHTVGITPADQDNDCTTESALPVDKRRGSLQEDIEYGDFDTDEEEFLSGTPLTPGFMAGTGRVPDEDESMSEL</sequence>
<feature type="region of interest" description="Disordered" evidence="2">
    <location>
        <begin position="919"/>
        <end position="1048"/>
    </location>
</feature>
<reference evidence="3" key="1">
    <citation type="submission" date="2021-12" db="EMBL/GenBank/DDBJ databases">
        <title>Curvularia clavata genome.</title>
        <authorList>
            <person name="Cao Y."/>
        </authorList>
    </citation>
    <scope>NUCLEOTIDE SEQUENCE</scope>
    <source>
        <strain evidence="3">Yc1106</strain>
    </source>
</reference>
<feature type="coiled-coil region" evidence="1">
    <location>
        <begin position="727"/>
        <end position="892"/>
    </location>
</feature>
<feature type="compositionally biased region" description="Polar residues" evidence="2">
    <location>
        <begin position="951"/>
        <end position="977"/>
    </location>
</feature>
<proteinExistence type="predicted"/>
<dbReference type="SUPFAM" id="SSF57997">
    <property type="entry name" value="Tropomyosin"/>
    <property type="match status" value="1"/>
</dbReference>
<organism evidence="3 4">
    <name type="scientific">Curvularia clavata</name>
    <dbReference type="NCBI Taxonomy" id="95742"/>
    <lineage>
        <taxon>Eukaryota</taxon>
        <taxon>Fungi</taxon>
        <taxon>Dikarya</taxon>
        <taxon>Ascomycota</taxon>
        <taxon>Pezizomycotina</taxon>
        <taxon>Dothideomycetes</taxon>
        <taxon>Pleosporomycetidae</taxon>
        <taxon>Pleosporales</taxon>
        <taxon>Pleosporineae</taxon>
        <taxon>Pleosporaceae</taxon>
        <taxon>Curvularia</taxon>
    </lineage>
</organism>
<name>A0A9Q8ZIE8_CURCL</name>
<accession>A0A9Q8ZIE8</accession>
<dbReference type="PANTHER" id="PTHR45615">
    <property type="entry name" value="MYOSIN HEAVY CHAIN, NON-MUSCLE"/>
    <property type="match status" value="1"/>
</dbReference>
<keyword evidence="1" id="KW-0175">Coiled coil</keyword>
<dbReference type="AlphaFoldDB" id="A0A9Q8ZIE8"/>
<evidence type="ECO:0000313" key="3">
    <source>
        <dbReference type="EMBL" id="USP82606.1"/>
    </source>
</evidence>
<evidence type="ECO:0000313" key="4">
    <source>
        <dbReference type="Proteomes" id="UP001056012"/>
    </source>
</evidence>
<dbReference type="PANTHER" id="PTHR45615:SF63">
    <property type="entry name" value="CHROMOSOME UNDETERMINED SCAFFOLD_10, WHOLE GENOME SHOTGUN SEQUENCE"/>
    <property type="match status" value="1"/>
</dbReference>
<feature type="region of interest" description="Disordered" evidence="2">
    <location>
        <begin position="1073"/>
        <end position="1101"/>
    </location>
</feature>
<evidence type="ECO:0000256" key="2">
    <source>
        <dbReference type="SAM" id="MobiDB-lite"/>
    </source>
</evidence>
<feature type="coiled-coil region" evidence="1">
    <location>
        <begin position="607"/>
        <end position="676"/>
    </location>
</feature>
<dbReference type="OrthoDB" id="5332870at2759"/>
<protein>
    <submittedName>
        <fullName evidence="3">Uncharacterized protein</fullName>
    </submittedName>
</protein>
<feature type="compositionally biased region" description="Polar residues" evidence="2">
    <location>
        <begin position="996"/>
        <end position="1026"/>
    </location>
</feature>
<keyword evidence="4" id="KW-1185">Reference proteome</keyword>
<evidence type="ECO:0000256" key="1">
    <source>
        <dbReference type="SAM" id="Coils"/>
    </source>
</evidence>
<gene>
    <name evidence="3" type="ORF">yc1106_09880</name>
</gene>
<feature type="compositionally biased region" description="Basic and acidic residues" evidence="2">
    <location>
        <begin position="919"/>
        <end position="928"/>
    </location>
</feature>
<dbReference type="Proteomes" id="UP001056012">
    <property type="component" value="Chromosome 8"/>
</dbReference>